<dbReference type="Pfam" id="PF01545">
    <property type="entry name" value="Cation_efflux"/>
    <property type="match status" value="1"/>
</dbReference>
<feature type="domain" description="Cation efflux protein cytoplasmic" evidence="9">
    <location>
        <begin position="203"/>
        <end position="277"/>
    </location>
</feature>
<dbReference type="InterPro" id="IPR027470">
    <property type="entry name" value="Cation_efflux_CTD"/>
</dbReference>
<comment type="similarity">
    <text evidence="2">Belongs to the cation diffusion facilitator (CDF) transporter (TC 2.A.4) family.</text>
</comment>
<organism evidence="10 11">
    <name type="scientific">Luteolibacter pohnpeiensis</name>
    <dbReference type="NCBI Taxonomy" id="454153"/>
    <lineage>
        <taxon>Bacteria</taxon>
        <taxon>Pseudomonadati</taxon>
        <taxon>Verrucomicrobiota</taxon>
        <taxon>Verrucomicrobiia</taxon>
        <taxon>Verrucomicrobiales</taxon>
        <taxon>Verrucomicrobiaceae</taxon>
        <taxon>Luteolibacter</taxon>
    </lineage>
</organism>
<keyword evidence="4 7" id="KW-0812">Transmembrane</keyword>
<dbReference type="NCBIfam" id="TIGR01297">
    <property type="entry name" value="CDF"/>
    <property type="match status" value="1"/>
</dbReference>
<dbReference type="RefSeq" id="WP_200266436.1">
    <property type="nucleotide sequence ID" value="NZ_JAENIJ010000001.1"/>
</dbReference>
<evidence type="ECO:0000256" key="5">
    <source>
        <dbReference type="ARBA" id="ARBA00022989"/>
    </source>
</evidence>
<accession>A0A934S7L5</accession>
<dbReference type="SUPFAM" id="SSF161111">
    <property type="entry name" value="Cation efflux protein transmembrane domain-like"/>
    <property type="match status" value="1"/>
</dbReference>
<proteinExistence type="inferred from homology"/>
<dbReference type="Pfam" id="PF16916">
    <property type="entry name" value="ZT_dimer"/>
    <property type="match status" value="1"/>
</dbReference>
<dbReference type="PANTHER" id="PTHR43840">
    <property type="entry name" value="MITOCHONDRIAL METAL TRANSPORTER 1-RELATED"/>
    <property type="match status" value="1"/>
</dbReference>
<protein>
    <submittedName>
        <fullName evidence="10">Cation transporter</fullName>
    </submittedName>
</protein>
<evidence type="ECO:0000256" key="1">
    <source>
        <dbReference type="ARBA" id="ARBA00004141"/>
    </source>
</evidence>
<dbReference type="InterPro" id="IPR002524">
    <property type="entry name" value="Cation_efflux"/>
</dbReference>
<feature type="transmembrane region" description="Helical" evidence="7">
    <location>
        <begin position="98"/>
        <end position="119"/>
    </location>
</feature>
<feature type="transmembrane region" description="Helical" evidence="7">
    <location>
        <begin position="66"/>
        <end position="86"/>
    </location>
</feature>
<comment type="caution">
    <text evidence="10">The sequence shown here is derived from an EMBL/GenBank/DDBJ whole genome shotgun (WGS) entry which is preliminary data.</text>
</comment>
<evidence type="ECO:0000256" key="2">
    <source>
        <dbReference type="ARBA" id="ARBA00008114"/>
    </source>
</evidence>
<dbReference type="Proteomes" id="UP000603141">
    <property type="component" value="Unassembled WGS sequence"/>
</dbReference>
<keyword evidence="11" id="KW-1185">Reference proteome</keyword>
<keyword evidence="6 7" id="KW-0472">Membrane</keyword>
<name>A0A934S7L5_9BACT</name>
<comment type="subcellular location">
    <subcellularLocation>
        <location evidence="1">Membrane</location>
        <topology evidence="1">Multi-pass membrane protein</topology>
    </subcellularLocation>
</comment>
<dbReference type="Gene3D" id="3.30.70.1350">
    <property type="entry name" value="Cation efflux protein, cytoplasmic domain"/>
    <property type="match status" value="1"/>
</dbReference>
<evidence type="ECO:0000313" key="11">
    <source>
        <dbReference type="Proteomes" id="UP000603141"/>
    </source>
</evidence>
<sequence>MNWSLAAAVVLLIAKGLAAILTGSSAIYSDAAESVVHLLAVAFAVWALRFSHKPADETHHFGHDKVAFLSSGFEGAMIAAAALLILSEAGRQFFSGVHLSNLGIGALLTGAAAVINLILGLSLVRMGKRSGSPLIKANGIHVLTDVWSSIAVLVAIGLIWWTGWLWWDPIAATIAALNILRSGAKLMRQSFGGLLDEADLEMERQICELLDTEVSKRGLSYHNFRHRHSGRTHWVEFHLVFDDHLTVGKAHEQATEVESAVAALLYPDGRVISHLEPKSAEHEEEVWEEARKV</sequence>
<feature type="domain" description="Cation efflux protein transmembrane" evidence="8">
    <location>
        <begin position="4"/>
        <end position="195"/>
    </location>
</feature>
<evidence type="ECO:0000259" key="8">
    <source>
        <dbReference type="Pfam" id="PF01545"/>
    </source>
</evidence>
<dbReference type="GO" id="GO:0006882">
    <property type="term" value="P:intracellular zinc ion homeostasis"/>
    <property type="evidence" value="ECO:0007669"/>
    <property type="project" value="TreeGrafter"/>
</dbReference>
<dbReference type="GO" id="GO:0015086">
    <property type="term" value="F:cadmium ion transmembrane transporter activity"/>
    <property type="evidence" value="ECO:0007669"/>
    <property type="project" value="TreeGrafter"/>
</dbReference>
<dbReference type="InterPro" id="IPR027469">
    <property type="entry name" value="Cation_efflux_TMD_sf"/>
</dbReference>
<keyword evidence="5 7" id="KW-1133">Transmembrane helix</keyword>
<evidence type="ECO:0000313" key="10">
    <source>
        <dbReference type="EMBL" id="MBK1880839.1"/>
    </source>
</evidence>
<gene>
    <name evidence="10" type="ORF">JIN85_00350</name>
</gene>
<dbReference type="Gene3D" id="1.20.1510.10">
    <property type="entry name" value="Cation efflux protein transmembrane domain"/>
    <property type="match status" value="1"/>
</dbReference>
<dbReference type="InterPro" id="IPR036837">
    <property type="entry name" value="Cation_efflux_CTD_sf"/>
</dbReference>
<dbReference type="AlphaFoldDB" id="A0A934S7L5"/>
<dbReference type="PANTHER" id="PTHR43840:SF15">
    <property type="entry name" value="MITOCHONDRIAL METAL TRANSPORTER 1-RELATED"/>
    <property type="match status" value="1"/>
</dbReference>
<dbReference type="EMBL" id="JAENIJ010000001">
    <property type="protein sequence ID" value="MBK1880839.1"/>
    <property type="molecule type" value="Genomic_DNA"/>
</dbReference>
<dbReference type="GO" id="GO:0015341">
    <property type="term" value="F:zinc efflux antiporter activity"/>
    <property type="evidence" value="ECO:0007669"/>
    <property type="project" value="TreeGrafter"/>
</dbReference>
<dbReference type="GO" id="GO:0005886">
    <property type="term" value="C:plasma membrane"/>
    <property type="evidence" value="ECO:0007669"/>
    <property type="project" value="TreeGrafter"/>
</dbReference>
<dbReference type="InterPro" id="IPR058533">
    <property type="entry name" value="Cation_efflux_TM"/>
</dbReference>
<feature type="transmembrane region" description="Helical" evidence="7">
    <location>
        <begin position="140"/>
        <end position="160"/>
    </location>
</feature>
<feature type="transmembrane region" description="Helical" evidence="7">
    <location>
        <begin position="34"/>
        <end position="50"/>
    </location>
</feature>
<dbReference type="InterPro" id="IPR050291">
    <property type="entry name" value="CDF_Transporter"/>
</dbReference>
<evidence type="ECO:0000256" key="7">
    <source>
        <dbReference type="SAM" id="Phobius"/>
    </source>
</evidence>
<dbReference type="SUPFAM" id="SSF160240">
    <property type="entry name" value="Cation efflux protein cytoplasmic domain-like"/>
    <property type="match status" value="1"/>
</dbReference>
<keyword evidence="3" id="KW-0813">Transport</keyword>
<reference evidence="10" key="1">
    <citation type="submission" date="2021-01" db="EMBL/GenBank/DDBJ databases">
        <title>Modified the classification status of verrucomicrobia.</title>
        <authorList>
            <person name="Feng X."/>
        </authorList>
    </citation>
    <scope>NUCLEOTIDE SEQUENCE</scope>
    <source>
        <strain evidence="10">KCTC 22041</strain>
    </source>
</reference>
<evidence type="ECO:0000256" key="3">
    <source>
        <dbReference type="ARBA" id="ARBA00022448"/>
    </source>
</evidence>
<evidence type="ECO:0000256" key="4">
    <source>
        <dbReference type="ARBA" id="ARBA00022692"/>
    </source>
</evidence>
<evidence type="ECO:0000256" key="6">
    <source>
        <dbReference type="ARBA" id="ARBA00023136"/>
    </source>
</evidence>
<evidence type="ECO:0000259" key="9">
    <source>
        <dbReference type="Pfam" id="PF16916"/>
    </source>
</evidence>
<dbReference type="GO" id="GO:0015093">
    <property type="term" value="F:ferrous iron transmembrane transporter activity"/>
    <property type="evidence" value="ECO:0007669"/>
    <property type="project" value="TreeGrafter"/>
</dbReference>